<keyword evidence="6 11" id="KW-0863">Zinc-finger</keyword>
<dbReference type="InterPro" id="IPR001394">
    <property type="entry name" value="Peptidase_C19_UCH"/>
</dbReference>
<dbReference type="PROSITE" id="PS00972">
    <property type="entry name" value="USP_1"/>
    <property type="match status" value="1"/>
</dbReference>
<evidence type="ECO:0000256" key="4">
    <source>
        <dbReference type="ARBA" id="ARBA00022670"/>
    </source>
</evidence>
<feature type="compositionally biased region" description="Basic and acidic residues" evidence="12">
    <location>
        <begin position="874"/>
        <end position="887"/>
    </location>
</feature>
<comment type="catalytic activity">
    <reaction evidence="1">
        <text>Thiol-dependent hydrolysis of ester, thioester, amide, peptide and isopeptide bonds formed by the C-terminal Gly of ubiquitin (a 76-residue protein attached to proteins as an intracellular targeting signal).</text>
        <dbReference type="EC" id="3.4.19.12"/>
    </reaction>
</comment>
<dbReference type="Pfam" id="PF00443">
    <property type="entry name" value="UCH"/>
    <property type="match status" value="1"/>
</dbReference>
<keyword evidence="4" id="KW-0645">Protease</keyword>
<evidence type="ECO:0000259" key="13">
    <source>
        <dbReference type="PROSITE" id="PS50235"/>
    </source>
</evidence>
<comment type="similarity">
    <text evidence="2">Belongs to the peptidase C19 family.</text>
</comment>
<evidence type="ECO:0000256" key="1">
    <source>
        <dbReference type="ARBA" id="ARBA00000707"/>
    </source>
</evidence>
<comment type="function">
    <text evidence="10">Recognizes and hydrolyzes the peptide bond at the C-terminal Gly of ubiquitin. Involved in the processing of poly-ubiquitin precursors as well as that of ubiquitinated proteins. Is involved in resistance to the arginine analog canavanine (CAN).</text>
</comment>
<keyword evidence="9" id="KW-0862">Zinc</keyword>
<evidence type="ECO:0000256" key="12">
    <source>
        <dbReference type="SAM" id="MobiDB-lite"/>
    </source>
</evidence>
<feature type="compositionally biased region" description="Polar residues" evidence="12">
    <location>
        <begin position="25"/>
        <end position="35"/>
    </location>
</feature>
<dbReference type="GO" id="GO:0006508">
    <property type="term" value="P:proteolysis"/>
    <property type="evidence" value="ECO:0007669"/>
    <property type="project" value="UniProtKB-KW"/>
</dbReference>
<dbReference type="InterPro" id="IPR028889">
    <property type="entry name" value="USP"/>
</dbReference>
<evidence type="ECO:0000256" key="9">
    <source>
        <dbReference type="ARBA" id="ARBA00022833"/>
    </source>
</evidence>
<feature type="domain" description="USP" evidence="13">
    <location>
        <begin position="234"/>
        <end position="1037"/>
    </location>
</feature>
<dbReference type="PANTHER" id="PTHR24006">
    <property type="entry name" value="UBIQUITIN CARBOXYL-TERMINAL HYDROLASE"/>
    <property type="match status" value="1"/>
</dbReference>
<dbReference type="EC" id="3.4.19.12" evidence="3"/>
<accession>A0AAV0LRI7</accession>
<evidence type="ECO:0000256" key="11">
    <source>
        <dbReference type="PROSITE-ProRule" id="PRU00502"/>
    </source>
</evidence>
<dbReference type="GO" id="GO:0004843">
    <property type="term" value="F:cysteine-type deubiquitinase activity"/>
    <property type="evidence" value="ECO:0007669"/>
    <property type="project" value="UniProtKB-EC"/>
</dbReference>
<dbReference type="InterPro" id="IPR050164">
    <property type="entry name" value="Peptidase_C19"/>
</dbReference>
<keyword evidence="7" id="KW-0833">Ubl conjugation pathway</keyword>
<sequence length="1037" mass="111161">MGKKVKKKSRAPQKEKRVAGHSLSKVPQQSSLSISDGNVAGDGVVVVRKERNPCAHLDKGFDLTKFSDKISGSDSISCEDCREAVADRRGGKGKGKHGKKKGADSKSDSKAIWVCLNCGHYGCGGVGLPTIAQSHAVRHARQAGHPLVIQWENSHLRWCFQCDSFIPVDKTEDSGESKDIFSDAVKVIKAHVSHPPTLRHGEDIWLGSGSILSEVKAEGTISKTSEGNGGYTVRGLVNLGNTCFFNSIMQNLLAMNRLRSYFISADSSFGPLSTALRKLYDETRQVTGARNVINPRSFFGSLCCKAPQFRGYQQHDSHELLRCLLDGWSTEELAGRRQINASDPTGVAPTNIPTFVDATFGGQISSTVCCIECGHSSTIYEPYLDLSLPVPTKKPPTKKFQAVSRAKKTKLPPKRVGKARQKVSKDTADTVQGVSAATSSTSIVLGCQPLLITSNTDNVVSSSGDTTVSDSAGQTSDCCETGLVAGNFLEVPVSVDKEVVGAELEGSAASAEPYSWMDFISSETSNENDLISQVNELSIIEVSADKDVVSNGKEETPPFDLVHQTPPYSEPKSVSIDPWEEEVPLQVQSSEVLLLPYYEEGAIGGEDTISGEAGASSSSIVGSGQDEAAFDGFGDLFNEPEVFIGPVAGPVHLSNGVAGETCPTAVGISSESDPDEVDDSDSPVSVESCLTQFIKAEVLCNDNAWECENCSETLHLQNLEAKKKLGRTVSGGDLNGGDSRRLNSDISCSSGSGIVNGEAIAADTLVNPKVENLVSNGGEIECLNENVMAVAENGEVDMQKLLVSPIAEQRCDTAAAPRSVLPPSPGGGEEPANEEGANGNSSVNTFGIDESVSTSAEYAAGSAGNEENGLKLPRKVESEDSEGKEQKTIKKAIVKRDATKRVLIDKVPPILTIHLKRFSQDIRGRLSKLSGHVSFRDTLDLRPYLNPRCEKEDEEKTSSVYRLTGVVEHMGTMRGGHYVAYVRGRERSKKQVGGDENGGGGGDGDWVWYYASDGHVKEVSLDEVLRCEAYILFYERV</sequence>
<dbReference type="GO" id="GO:0016579">
    <property type="term" value="P:protein deubiquitination"/>
    <property type="evidence" value="ECO:0007669"/>
    <property type="project" value="InterPro"/>
</dbReference>
<dbReference type="PANTHER" id="PTHR24006:SF781">
    <property type="entry name" value="LD34905P"/>
    <property type="match status" value="1"/>
</dbReference>
<dbReference type="InterPro" id="IPR038765">
    <property type="entry name" value="Papain-like_cys_pep_sf"/>
</dbReference>
<keyword evidence="8" id="KW-0378">Hydrolase</keyword>
<dbReference type="Proteomes" id="UP001154282">
    <property type="component" value="Unassembled WGS sequence"/>
</dbReference>
<evidence type="ECO:0000256" key="8">
    <source>
        <dbReference type="ARBA" id="ARBA00022801"/>
    </source>
</evidence>
<dbReference type="SMART" id="SM00290">
    <property type="entry name" value="ZnF_UBP"/>
    <property type="match status" value="1"/>
</dbReference>
<dbReference type="FunFam" id="3.30.40.10:FF:000900">
    <property type="entry name" value="Ubiquitinyl hydrolase 1"/>
    <property type="match status" value="1"/>
</dbReference>
<evidence type="ECO:0000256" key="3">
    <source>
        <dbReference type="ARBA" id="ARBA00012759"/>
    </source>
</evidence>
<reference evidence="15" key="1">
    <citation type="submission" date="2022-08" db="EMBL/GenBank/DDBJ databases">
        <authorList>
            <person name="Gutierrez-Valencia J."/>
        </authorList>
    </citation>
    <scope>NUCLEOTIDE SEQUENCE</scope>
</reference>
<proteinExistence type="inferred from homology"/>
<dbReference type="GO" id="GO:0005829">
    <property type="term" value="C:cytosol"/>
    <property type="evidence" value="ECO:0007669"/>
    <property type="project" value="TreeGrafter"/>
</dbReference>
<dbReference type="GO" id="GO:0005634">
    <property type="term" value="C:nucleus"/>
    <property type="evidence" value="ECO:0007669"/>
    <property type="project" value="TreeGrafter"/>
</dbReference>
<feature type="region of interest" description="Disordered" evidence="12">
    <location>
        <begin position="815"/>
        <end position="887"/>
    </location>
</feature>
<evidence type="ECO:0000256" key="10">
    <source>
        <dbReference type="ARBA" id="ARBA00058678"/>
    </source>
</evidence>
<name>A0AAV0LRI7_9ROSI</name>
<dbReference type="PROSITE" id="PS50271">
    <property type="entry name" value="ZF_UBP"/>
    <property type="match status" value="1"/>
</dbReference>
<gene>
    <name evidence="15" type="ORF">LITE_LOCUS25315</name>
</gene>
<evidence type="ECO:0000256" key="2">
    <source>
        <dbReference type="ARBA" id="ARBA00009085"/>
    </source>
</evidence>
<feature type="region of interest" description="Disordered" evidence="12">
    <location>
        <begin position="1"/>
        <end position="38"/>
    </location>
</feature>
<dbReference type="Pfam" id="PF02148">
    <property type="entry name" value="zf-UBP"/>
    <property type="match status" value="1"/>
</dbReference>
<dbReference type="SUPFAM" id="SSF57850">
    <property type="entry name" value="RING/U-box"/>
    <property type="match status" value="1"/>
</dbReference>
<evidence type="ECO:0000313" key="16">
    <source>
        <dbReference type="Proteomes" id="UP001154282"/>
    </source>
</evidence>
<feature type="domain" description="UBP-type" evidence="14">
    <location>
        <begin position="52"/>
        <end position="185"/>
    </location>
</feature>
<dbReference type="Gene3D" id="3.30.40.10">
    <property type="entry name" value="Zinc/RING finger domain, C3HC4 (zinc finger)"/>
    <property type="match status" value="1"/>
</dbReference>
<dbReference type="PROSITE" id="PS50235">
    <property type="entry name" value="USP_3"/>
    <property type="match status" value="1"/>
</dbReference>
<evidence type="ECO:0000256" key="5">
    <source>
        <dbReference type="ARBA" id="ARBA00022723"/>
    </source>
</evidence>
<dbReference type="GO" id="GO:0008270">
    <property type="term" value="F:zinc ion binding"/>
    <property type="evidence" value="ECO:0007669"/>
    <property type="project" value="UniProtKB-KW"/>
</dbReference>
<dbReference type="InterPro" id="IPR013083">
    <property type="entry name" value="Znf_RING/FYVE/PHD"/>
</dbReference>
<dbReference type="SUPFAM" id="SSF54001">
    <property type="entry name" value="Cysteine proteinases"/>
    <property type="match status" value="1"/>
</dbReference>
<dbReference type="InterPro" id="IPR018200">
    <property type="entry name" value="USP_CS"/>
</dbReference>
<evidence type="ECO:0000259" key="14">
    <source>
        <dbReference type="PROSITE" id="PS50271"/>
    </source>
</evidence>
<dbReference type="Gene3D" id="3.90.70.10">
    <property type="entry name" value="Cysteine proteinases"/>
    <property type="match status" value="2"/>
</dbReference>
<dbReference type="AlphaFoldDB" id="A0AAV0LRI7"/>
<protein>
    <recommendedName>
        <fullName evidence="3">ubiquitinyl hydrolase 1</fullName>
        <ecNumber evidence="3">3.4.19.12</ecNumber>
    </recommendedName>
</protein>
<dbReference type="InterPro" id="IPR001607">
    <property type="entry name" value="Znf_UBP"/>
</dbReference>
<dbReference type="PROSITE" id="PS00973">
    <property type="entry name" value="USP_2"/>
    <property type="match status" value="1"/>
</dbReference>
<feature type="compositionally biased region" description="Basic residues" evidence="12">
    <location>
        <begin position="1"/>
        <end position="11"/>
    </location>
</feature>
<dbReference type="EMBL" id="CAMGYJ010000006">
    <property type="protein sequence ID" value="CAI0437048.1"/>
    <property type="molecule type" value="Genomic_DNA"/>
</dbReference>
<evidence type="ECO:0000256" key="6">
    <source>
        <dbReference type="ARBA" id="ARBA00022771"/>
    </source>
</evidence>
<feature type="region of interest" description="Disordered" evidence="12">
    <location>
        <begin position="555"/>
        <end position="574"/>
    </location>
</feature>
<organism evidence="15 16">
    <name type="scientific">Linum tenue</name>
    <dbReference type="NCBI Taxonomy" id="586396"/>
    <lineage>
        <taxon>Eukaryota</taxon>
        <taxon>Viridiplantae</taxon>
        <taxon>Streptophyta</taxon>
        <taxon>Embryophyta</taxon>
        <taxon>Tracheophyta</taxon>
        <taxon>Spermatophyta</taxon>
        <taxon>Magnoliopsida</taxon>
        <taxon>eudicotyledons</taxon>
        <taxon>Gunneridae</taxon>
        <taxon>Pentapetalae</taxon>
        <taxon>rosids</taxon>
        <taxon>fabids</taxon>
        <taxon>Malpighiales</taxon>
        <taxon>Linaceae</taxon>
        <taxon>Linum</taxon>
    </lineage>
</organism>
<evidence type="ECO:0000313" key="15">
    <source>
        <dbReference type="EMBL" id="CAI0437048.1"/>
    </source>
</evidence>
<keyword evidence="5" id="KW-0479">Metal-binding</keyword>
<evidence type="ECO:0000256" key="7">
    <source>
        <dbReference type="ARBA" id="ARBA00022786"/>
    </source>
</evidence>
<keyword evidence="16" id="KW-1185">Reference proteome</keyword>
<comment type="caution">
    <text evidence="15">The sequence shown here is derived from an EMBL/GenBank/DDBJ whole genome shotgun (WGS) entry which is preliminary data.</text>
</comment>